<sequence>MQPFARPVARLAWGHARLGLDRAAWQGKPAWGRGPQSSPTCLRCSIRAIGTRGRFYSSQIPPKDPAAKSGSASDQPAEPTPEPDLIARLHAEHRARGVKANESKTADAKTDKTQSQADSAEEQKRLYDLPSSADDRRADLTQRFSHIMDNLQTRALNASQTLNDITGYTGIEAIKAQNAELERALADAHERVRSARLAYKTSNTKRAATQREVTTLLARKDSWSPIDLERFTQLYRTDHVLEGEVVASQETLTESEAEEQSLSQRLNAGMLKRYHEEQIWSDRIRRASTWGTWGLMGMNFLLFVVLQFVAEPWKRRRLVRGVVAEEKAVLEEVRSQLEDVKLALEKRDPVAAVEPVTEALKIMGGAQEQAVEETLLSEATPVAAAAELVIGTPVETSETPEMSWKETFHDLLQETWEDAALDLTKWRALVEDLYSERRIDLRMRDASLLALQGALAGVVVTGSVALLLVRRS</sequence>
<dbReference type="InterPro" id="IPR008839">
    <property type="entry name" value="MDM33_fungi"/>
</dbReference>
<evidence type="ECO:0000313" key="14">
    <source>
        <dbReference type="Proteomes" id="UP001498476"/>
    </source>
</evidence>
<keyword evidence="5 10" id="KW-1133">Transmembrane helix</keyword>
<keyword evidence="14" id="KW-1185">Reference proteome</keyword>
<gene>
    <name evidence="13" type="primary">SHE9</name>
    <name evidence="13" type="ORF">QQX98_012143</name>
</gene>
<name>A0ABR1GJZ0_9HYPO</name>
<feature type="transmembrane region" description="Helical" evidence="10">
    <location>
        <begin position="446"/>
        <end position="469"/>
    </location>
</feature>
<comment type="similarity">
    <text evidence="1 10">Belongs to the SHE9 family.</text>
</comment>
<protein>
    <recommendedName>
        <fullName evidence="10">Sensitive to high expression protein 9, mitochondrial</fullName>
    </recommendedName>
</protein>
<feature type="compositionally biased region" description="Basic and acidic residues" evidence="12">
    <location>
        <begin position="121"/>
        <end position="134"/>
    </location>
</feature>
<dbReference type="EMBL" id="JAZAVJ010000333">
    <property type="protein sequence ID" value="KAK7398484.1"/>
    <property type="molecule type" value="Genomic_DNA"/>
</dbReference>
<dbReference type="PANTHER" id="PTHR31961:SF3">
    <property type="entry name" value="SENSITIVE TO HIGH EXPRESSION PROTEIN 9, MITOCHONDRIAL"/>
    <property type="match status" value="1"/>
</dbReference>
<evidence type="ECO:0000256" key="5">
    <source>
        <dbReference type="ARBA" id="ARBA00022989"/>
    </source>
</evidence>
<evidence type="ECO:0000256" key="7">
    <source>
        <dbReference type="ARBA" id="ARBA00023128"/>
    </source>
</evidence>
<dbReference type="PANTHER" id="PTHR31961">
    <property type="entry name" value="SENSITIVE TO HIGH EXPRESSION PROTEIN 9, MITOCHONDRIAL"/>
    <property type="match status" value="1"/>
</dbReference>
<comment type="subunit">
    <text evidence="10">Homooligomer.</text>
</comment>
<proteinExistence type="inferred from homology"/>
<evidence type="ECO:0000256" key="6">
    <source>
        <dbReference type="ARBA" id="ARBA00023054"/>
    </source>
</evidence>
<feature type="region of interest" description="Disordered" evidence="12">
    <location>
        <begin position="54"/>
        <end position="82"/>
    </location>
</feature>
<keyword evidence="6 11" id="KW-0175">Coiled coil</keyword>
<evidence type="ECO:0000256" key="12">
    <source>
        <dbReference type="SAM" id="MobiDB-lite"/>
    </source>
</evidence>
<keyword evidence="2 10" id="KW-0812">Transmembrane</keyword>
<reference evidence="13 14" key="1">
    <citation type="journal article" date="2025" name="Microbiol. Resour. Announc.">
        <title>Draft genome sequences for Neonectria magnoliae and Neonectria punicea, canker pathogens of Liriodendron tulipifera and Acer saccharum in West Virginia.</title>
        <authorList>
            <person name="Petronek H.M."/>
            <person name="Kasson M.T."/>
            <person name="Metheny A.M."/>
            <person name="Stauder C.M."/>
            <person name="Lovett B."/>
            <person name="Lynch S.C."/>
            <person name="Garnas J.R."/>
            <person name="Kasson L.R."/>
            <person name="Stajich J.E."/>
        </authorList>
    </citation>
    <scope>NUCLEOTIDE SEQUENCE [LARGE SCALE GENOMIC DNA]</scope>
    <source>
        <strain evidence="13 14">NRRL 64653</strain>
    </source>
</reference>
<organism evidence="13 14">
    <name type="scientific">Neonectria punicea</name>
    <dbReference type="NCBI Taxonomy" id="979145"/>
    <lineage>
        <taxon>Eukaryota</taxon>
        <taxon>Fungi</taxon>
        <taxon>Dikarya</taxon>
        <taxon>Ascomycota</taxon>
        <taxon>Pezizomycotina</taxon>
        <taxon>Sordariomycetes</taxon>
        <taxon>Hypocreomycetidae</taxon>
        <taxon>Hypocreales</taxon>
        <taxon>Nectriaceae</taxon>
        <taxon>Neonectria</taxon>
    </lineage>
</organism>
<keyword evidence="7 10" id="KW-0496">Mitochondrion</keyword>
<feature type="region of interest" description="Disordered" evidence="12">
    <location>
        <begin position="94"/>
        <end position="134"/>
    </location>
</feature>
<evidence type="ECO:0000256" key="11">
    <source>
        <dbReference type="SAM" id="Coils"/>
    </source>
</evidence>
<dbReference type="Proteomes" id="UP001498476">
    <property type="component" value="Unassembled WGS sequence"/>
</dbReference>
<keyword evidence="8 10" id="KW-0472">Membrane</keyword>
<feature type="coiled-coil region" evidence="11">
    <location>
        <begin position="171"/>
        <end position="198"/>
    </location>
</feature>
<evidence type="ECO:0000256" key="1">
    <source>
        <dbReference type="ARBA" id="ARBA00007472"/>
    </source>
</evidence>
<comment type="function">
    <text evidence="9">Required for the maintenance of the structure of the mitochondrial inner membrane. Involved in mitochondrial morphology. Causes growth arrest when highly overexpressed.</text>
</comment>
<comment type="caution">
    <text evidence="13">The sequence shown here is derived from an EMBL/GenBank/DDBJ whole genome shotgun (WGS) entry which is preliminary data.</text>
</comment>
<accession>A0ABR1GJZ0</accession>
<evidence type="ECO:0000313" key="13">
    <source>
        <dbReference type="EMBL" id="KAK7398484.1"/>
    </source>
</evidence>
<evidence type="ECO:0000256" key="3">
    <source>
        <dbReference type="ARBA" id="ARBA00022792"/>
    </source>
</evidence>
<evidence type="ECO:0000256" key="4">
    <source>
        <dbReference type="ARBA" id="ARBA00022946"/>
    </source>
</evidence>
<feature type="transmembrane region" description="Helical" evidence="10">
    <location>
        <begin position="290"/>
        <end position="310"/>
    </location>
</feature>
<keyword evidence="4 10" id="KW-0809">Transit peptide</keyword>
<keyword evidence="3 10" id="KW-0999">Mitochondrion inner membrane</keyword>
<feature type="compositionally biased region" description="Basic and acidic residues" evidence="12">
    <location>
        <begin position="94"/>
        <end position="112"/>
    </location>
</feature>
<evidence type="ECO:0000256" key="10">
    <source>
        <dbReference type="RuleBase" id="RU364128"/>
    </source>
</evidence>
<dbReference type="Pfam" id="PF05546">
    <property type="entry name" value="She9_MDM33"/>
    <property type="match status" value="1"/>
</dbReference>
<evidence type="ECO:0000256" key="9">
    <source>
        <dbReference type="ARBA" id="ARBA00024807"/>
    </source>
</evidence>
<comment type="subcellular location">
    <subcellularLocation>
        <location evidence="10">Mitochondrion inner membrane</location>
        <topology evidence="10">Multi-pass membrane protein</topology>
    </subcellularLocation>
</comment>
<evidence type="ECO:0000256" key="8">
    <source>
        <dbReference type="ARBA" id="ARBA00023136"/>
    </source>
</evidence>
<evidence type="ECO:0000256" key="2">
    <source>
        <dbReference type="ARBA" id="ARBA00022692"/>
    </source>
</evidence>